<comment type="caution">
    <text evidence="5">The sequence shown here is derived from an EMBL/GenBank/DDBJ whole genome shotgun (WGS) entry which is preliminary data.</text>
</comment>
<dbReference type="InterPro" id="IPR002347">
    <property type="entry name" value="SDR_fam"/>
</dbReference>
<evidence type="ECO:0000256" key="2">
    <source>
        <dbReference type="ARBA" id="ARBA00022857"/>
    </source>
</evidence>
<evidence type="ECO:0000256" key="1">
    <source>
        <dbReference type="ARBA" id="ARBA00006484"/>
    </source>
</evidence>
<reference evidence="5 6" key="1">
    <citation type="submission" date="2022-06" db="EMBL/GenBank/DDBJ databases">
        <title>Roseomonas CN29.</title>
        <authorList>
            <person name="Cheng Y."/>
            <person name="He X."/>
        </authorList>
    </citation>
    <scope>NUCLEOTIDE SEQUENCE [LARGE SCALE GENOMIC DNA]</scope>
    <source>
        <strain evidence="5 6">CN29</strain>
    </source>
</reference>
<dbReference type="SUPFAM" id="SSF51735">
    <property type="entry name" value="NAD(P)-binding Rossmann-fold domains"/>
    <property type="match status" value="1"/>
</dbReference>
<gene>
    <name evidence="5" type="ORF">NRP21_10815</name>
</gene>
<protein>
    <submittedName>
        <fullName evidence="5">SDR family oxidoreductase</fullName>
    </submittedName>
</protein>
<dbReference type="InterPro" id="IPR057326">
    <property type="entry name" value="KR_dom"/>
</dbReference>
<comment type="similarity">
    <text evidence="1">Belongs to the short-chain dehydrogenases/reductases (SDR) family.</text>
</comment>
<sequence>MAAADYFESLFSLAGKTALVTGGGTGIGRIIAEALVRAGAEVLIASRKGEVCAAVAEELNALGAPGRAEGMAGDVGTEAGVQALAAATRERVARLDILVNNAGRSWGAPMGQFPFKAWDTVMSVNVAGLFSLTQALLPMLTDAATADDPARIINLGSVMGSQPMGNRAYSYAASKAAVHHLTRILAQELVERHITVNAFAPGPFETRMMAFATADAAARARTEAGVPMRRLGRAEDIAAALLFLCGRGGSYTTGAILPIDGGKHVMTGHRYYLDDEG</sequence>
<organism evidence="5 6">
    <name type="scientific">Roseomonas populi</name>
    <dbReference type="NCBI Taxonomy" id="3121582"/>
    <lineage>
        <taxon>Bacteria</taxon>
        <taxon>Pseudomonadati</taxon>
        <taxon>Pseudomonadota</taxon>
        <taxon>Alphaproteobacteria</taxon>
        <taxon>Acetobacterales</taxon>
        <taxon>Roseomonadaceae</taxon>
        <taxon>Roseomonas</taxon>
    </lineage>
</organism>
<name>A0ABT1X364_9PROT</name>
<accession>A0ABT1X364</accession>
<evidence type="ECO:0000313" key="6">
    <source>
        <dbReference type="Proteomes" id="UP001524642"/>
    </source>
</evidence>
<evidence type="ECO:0000313" key="5">
    <source>
        <dbReference type="EMBL" id="MCR0982541.1"/>
    </source>
</evidence>
<dbReference type="PROSITE" id="PS00061">
    <property type="entry name" value="ADH_SHORT"/>
    <property type="match status" value="1"/>
</dbReference>
<dbReference type="PRINTS" id="PR00081">
    <property type="entry name" value="GDHRDH"/>
</dbReference>
<keyword evidence="2" id="KW-0521">NADP</keyword>
<keyword evidence="3" id="KW-0560">Oxidoreductase</keyword>
<evidence type="ECO:0000259" key="4">
    <source>
        <dbReference type="SMART" id="SM00822"/>
    </source>
</evidence>
<dbReference type="InterPro" id="IPR036291">
    <property type="entry name" value="NAD(P)-bd_dom_sf"/>
</dbReference>
<feature type="domain" description="Ketoreductase" evidence="4">
    <location>
        <begin position="16"/>
        <end position="207"/>
    </location>
</feature>
<dbReference type="PANTHER" id="PTHR43618">
    <property type="entry name" value="7-ALPHA-HYDROXYSTEROID DEHYDROGENASE"/>
    <property type="match status" value="1"/>
</dbReference>
<dbReference type="InterPro" id="IPR020904">
    <property type="entry name" value="Sc_DH/Rdtase_CS"/>
</dbReference>
<keyword evidence="6" id="KW-1185">Reference proteome</keyword>
<dbReference type="Proteomes" id="UP001524642">
    <property type="component" value="Unassembled WGS sequence"/>
</dbReference>
<dbReference type="PRINTS" id="PR00080">
    <property type="entry name" value="SDRFAMILY"/>
</dbReference>
<dbReference type="InterPro" id="IPR052178">
    <property type="entry name" value="Sec_Metab_Biosynth_SDR"/>
</dbReference>
<proteinExistence type="inferred from homology"/>
<dbReference type="PANTHER" id="PTHR43618:SF8">
    <property type="entry name" value="7ALPHA-HYDROXYSTEROID DEHYDROGENASE"/>
    <property type="match status" value="1"/>
</dbReference>
<dbReference type="Pfam" id="PF13561">
    <property type="entry name" value="adh_short_C2"/>
    <property type="match status" value="1"/>
</dbReference>
<dbReference type="SMART" id="SM00822">
    <property type="entry name" value="PKS_KR"/>
    <property type="match status" value="1"/>
</dbReference>
<evidence type="ECO:0000256" key="3">
    <source>
        <dbReference type="ARBA" id="ARBA00023002"/>
    </source>
</evidence>
<dbReference type="Gene3D" id="3.40.50.720">
    <property type="entry name" value="NAD(P)-binding Rossmann-like Domain"/>
    <property type="match status" value="1"/>
</dbReference>
<dbReference type="EMBL" id="JANJOU010000008">
    <property type="protein sequence ID" value="MCR0982541.1"/>
    <property type="molecule type" value="Genomic_DNA"/>
</dbReference>
<dbReference type="RefSeq" id="WP_257716214.1">
    <property type="nucleotide sequence ID" value="NZ_JANJOU010000008.1"/>
</dbReference>